<accession>A0A0N5B4R0</accession>
<reference evidence="2" key="1">
    <citation type="submission" date="2017-02" db="UniProtKB">
        <authorList>
            <consortium name="WormBaseParasite"/>
        </authorList>
    </citation>
    <scope>IDENTIFICATION</scope>
</reference>
<organism evidence="1 2">
    <name type="scientific">Strongyloides papillosus</name>
    <name type="common">Intestinal threadworm</name>
    <dbReference type="NCBI Taxonomy" id="174720"/>
    <lineage>
        <taxon>Eukaryota</taxon>
        <taxon>Metazoa</taxon>
        <taxon>Ecdysozoa</taxon>
        <taxon>Nematoda</taxon>
        <taxon>Chromadorea</taxon>
        <taxon>Rhabditida</taxon>
        <taxon>Tylenchina</taxon>
        <taxon>Panagrolaimomorpha</taxon>
        <taxon>Strongyloidoidea</taxon>
        <taxon>Strongyloididae</taxon>
        <taxon>Strongyloides</taxon>
    </lineage>
</organism>
<evidence type="ECO:0000313" key="2">
    <source>
        <dbReference type="WBParaSite" id="SPAL_0000105975.1"/>
    </source>
</evidence>
<protein>
    <submittedName>
        <fullName evidence="2">Uncharacterized protein</fullName>
    </submittedName>
</protein>
<name>A0A0N5B4R0_STREA</name>
<evidence type="ECO:0000313" key="1">
    <source>
        <dbReference type="Proteomes" id="UP000046392"/>
    </source>
</evidence>
<proteinExistence type="predicted"/>
<dbReference type="Proteomes" id="UP000046392">
    <property type="component" value="Unplaced"/>
</dbReference>
<dbReference type="AlphaFoldDB" id="A0A0N5B4R0"/>
<keyword evidence="1" id="KW-1185">Reference proteome</keyword>
<sequence>MSNETDKYQRVYKQLQYCVDKFNDSIMSSITYQNYSHNDDEESSDESSGYP</sequence>
<dbReference type="WBParaSite" id="SPAL_0000105975.1">
    <property type="protein sequence ID" value="SPAL_0000105975.1"/>
    <property type="gene ID" value="SPAL_0000105975"/>
</dbReference>